<evidence type="ECO:0000313" key="2">
    <source>
        <dbReference type="EMBL" id="GAA3593862.1"/>
    </source>
</evidence>
<sequence>MTEGYPWYWTFRTALPSSFRHRARRGADALLAGVAGSVNGGRDRTRVCLTLDDGPDPHITPAVLDALAARNARCTFFLLTDQARARPDLARRIAGAGHEVALHGRDHRPMTGLSARTVRRYLTGARHELQDLVQQPVGLYRPPYGAQSPRSYLGARQAGLEVVVWSGDAADWVDRPGSQVVTDALRGAEPGAILLFHERLEPHPTRGAPTTSFDRADAVAGIVDGILERGLIPSTVGDLSEHRRTTWFRP</sequence>
<dbReference type="SUPFAM" id="SSF88713">
    <property type="entry name" value="Glycoside hydrolase/deacetylase"/>
    <property type="match status" value="1"/>
</dbReference>
<dbReference type="InterPro" id="IPR011330">
    <property type="entry name" value="Glyco_hydro/deAcase_b/a-brl"/>
</dbReference>
<name>A0ABP6YZ69_9ACTN</name>
<dbReference type="PANTHER" id="PTHR10587">
    <property type="entry name" value="GLYCOSYL TRANSFERASE-RELATED"/>
    <property type="match status" value="1"/>
</dbReference>
<proteinExistence type="predicted"/>
<organism evidence="2 3">
    <name type="scientific">Kineosporia mesophila</name>
    <dbReference type="NCBI Taxonomy" id="566012"/>
    <lineage>
        <taxon>Bacteria</taxon>
        <taxon>Bacillati</taxon>
        <taxon>Actinomycetota</taxon>
        <taxon>Actinomycetes</taxon>
        <taxon>Kineosporiales</taxon>
        <taxon>Kineosporiaceae</taxon>
        <taxon>Kineosporia</taxon>
    </lineage>
</organism>
<reference evidence="3" key="1">
    <citation type="journal article" date="2019" name="Int. J. Syst. Evol. Microbiol.">
        <title>The Global Catalogue of Microorganisms (GCM) 10K type strain sequencing project: providing services to taxonomists for standard genome sequencing and annotation.</title>
        <authorList>
            <consortium name="The Broad Institute Genomics Platform"/>
            <consortium name="The Broad Institute Genome Sequencing Center for Infectious Disease"/>
            <person name="Wu L."/>
            <person name="Ma J."/>
        </authorList>
    </citation>
    <scope>NUCLEOTIDE SEQUENCE [LARGE SCALE GENOMIC DNA]</scope>
    <source>
        <strain evidence="3">JCM 16902</strain>
    </source>
</reference>
<dbReference type="InterPro" id="IPR050248">
    <property type="entry name" value="Polysacc_deacetylase_ArnD"/>
</dbReference>
<dbReference type="Pfam" id="PF01522">
    <property type="entry name" value="Polysacc_deac_1"/>
    <property type="match status" value="1"/>
</dbReference>
<dbReference type="RefSeq" id="WP_231484128.1">
    <property type="nucleotide sequence ID" value="NZ_BAAAZO010000001.1"/>
</dbReference>
<dbReference type="Gene3D" id="3.20.20.370">
    <property type="entry name" value="Glycoside hydrolase/deacetylase"/>
    <property type="match status" value="1"/>
</dbReference>
<dbReference type="InterPro" id="IPR002509">
    <property type="entry name" value="NODB_dom"/>
</dbReference>
<dbReference type="EMBL" id="BAAAZO010000001">
    <property type="protein sequence ID" value="GAA3593862.1"/>
    <property type="molecule type" value="Genomic_DNA"/>
</dbReference>
<dbReference type="PROSITE" id="PS51677">
    <property type="entry name" value="NODB"/>
    <property type="match status" value="1"/>
</dbReference>
<feature type="domain" description="NodB homology" evidence="1">
    <location>
        <begin position="45"/>
        <end position="234"/>
    </location>
</feature>
<comment type="caution">
    <text evidence="2">The sequence shown here is derived from an EMBL/GenBank/DDBJ whole genome shotgun (WGS) entry which is preliminary data.</text>
</comment>
<dbReference type="PANTHER" id="PTHR10587:SF137">
    <property type="entry name" value="4-DEOXY-4-FORMAMIDO-L-ARABINOSE-PHOSPHOUNDECAPRENOL DEFORMYLASE ARND-RELATED"/>
    <property type="match status" value="1"/>
</dbReference>
<evidence type="ECO:0000313" key="3">
    <source>
        <dbReference type="Proteomes" id="UP001501074"/>
    </source>
</evidence>
<keyword evidence="3" id="KW-1185">Reference proteome</keyword>
<accession>A0ABP6YZ69</accession>
<protein>
    <submittedName>
        <fullName evidence="2">Chitooligosaccharide deacetylase NodB</fullName>
    </submittedName>
</protein>
<dbReference type="Proteomes" id="UP001501074">
    <property type="component" value="Unassembled WGS sequence"/>
</dbReference>
<gene>
    <name evidence="2" type="primary">nodB</name>
    <name evidence="2" type="ORF">GCM10022223_06020</name>
</gene>
<dbReference type="CDD" id="cd10959">
    <property type="entry name" value="CE4_NodB_like_3"/>
    <property type="match status" value="1"/>
</dbReference>
<evidence type="ECO:0000259" key="1">
    <source>
        <dbReference type="PROSITE" id="PS51677"/>
    </source>
</evidence>